<dbReference type="PROSITE" id="PS51123">
    <property type="entry name" value="OMPA_2"/>
    <property type="match status" value="1"/>
</dbReference>
<dbReference type="GeneID" id="61064233"/>
<evidence type="ECO:0000256" key="12">
    <source>
        <dbReference type="SAM" id="SignalP"/>
    </source>
</evidence>
<accession>A0A5L8QMU2</accession>
<dbReference type="CDD" id="cd07185">
    <property type="entry name" value="OmpA_C-like"/>
    <property type="match status" value="1"/>
</dbReference>
<reference evidence="17 19" key="1">
    <citation type="submission" date="2018-05" db="EMBL/GenBank/DDBJ databases">
        <authorList>
            <consortium name="PulseNet: The National Subtyping Network for Foodborne Disease Surveillance"/>
            <person name="Tarr C.L."/>
            <person name="Trees E."/>
            <person name="Katz L.S."/>
            <person name="Carleton-Romer H.A."/>
            <person name="Stroika S."/>
            <person name="Kucerova Z."/>
            <person name="Roache K.F."/>
            <person name="Sabol A.L."/>
            <person name="Besser J."/>
            <person name="Gerner-Smidt P."/>
        </authorList>
    </citation>
    <scope>NUCLEOTIDE SEQUENCE</scope>
    <source>
        <strain evidence="16">2014D-0197</strain>
        <strain evidence="14 19">2016D-0221</strain>
        <strain evidence="17">D4313</strain>
        <strain evidence="15 18">PNUSAC001503</strain>
    </source>
</reference>
<feature type="signal peptide" evidence="12">
    <location>
        <begin position="1"/>
        <end position="19"/>
    </location>
</feature>
<dbReference type="EMBL" id="AACCXK010000007">
    <property type="protein sequence ID" value="EAK0453056.1"/>
    <property type="molecule type" value="Genomic_DNA"/>
</dbReference>
<evidence type="ECO:0000256" key="4">
    <source>
        <dbReference type="ARBA" id="ARBA00022692"/>
    </source>
</evidence>
<dbReference type="Pfam" id="PF13505">
    <property type="entry name" value="OMP_b-brl"/>
    <property type="match status" value="1"/>
</dbReference>
<sequence length="345" mass="37507">MKKIALAICVASALFGANAYNYEFTPVVGYAHPEGTQGIDDQNFVGLRIARNLDEFLLSQIELGFDYAKNVSFEHKNGVPVGFETDVTRYYLNLVKDFAITDTISVYGLIGVGYQDFTREANDVEDGGFAQAGLGLKYKITDNFALKAEARDALDWNNGSNTFLYTLGFAVGFGESRSAAPAPVLVEEQPAPAPTKIVPAIGDEDGDGVLDNVDRCPGTPKGVVVDEYGCEKVIRLSLKANFAFDSAKVTPEYEAKIKEVADVMVANPEYRVILEGHTDSTGPEDYNKKLSVKRADAVAATLEKMGVSKNKITTVGFGEEQPIASNATKEGRAENRRVEAKFRNK</sequence>
<evidence type="ECO:0000313" key="14">
    <source>
        <dbReference type="EMBL" id="EAI5407529.1"/>
    </source>
</evidence>
<dbReference type="GO" id="GO:0005509">
    <property type="term" value="F:calcium ion binding"/>
    <property type="evidence" value="ECO:0007669"/>
    <property type="project" value="InterPro"/>
</dbReference>
<dbReference type="InterPro" id="IPR036737">
    <property type="entry name" value="OmpA-like_sf"/>
</dbReference>
<dbReference type="PANTHER" id="PTHR30329">
    <property type="entry name" value="STATOR ELEMENT OF FLAGELLAR MOTOR COMPLEX"/>
    <property type="match status" value="1"/>
</dbReference>
<evidence type="ECO:0000256" key="10">
    <source>
        <dbReference type="PROSITE-ProRule" id="PRU00473"/>
    </source>
</evidence>
<evidence type="ECO:0000259" key="13">
    <source>
        <dbReference type="PROSITE" id="PS51123"/>
    </source>
</evidence>
<organism evidence="17">
    <name type="scientific">Campylobacter fetus</name>
    <dbReference type="NCBI Taxonomy" id="196"/>
    <lineage>
        <taxon>Bacteria</taxon>
        <taxon>Pseudomonadati</taxon>
        <taxon>Campylobacterota</taxon>
        <taxon>Epsilonproteobacteria</taxon>
        <taxon>Campylobacterales</taxon>
        <taxon>Campylobacteraceae</taxon>
        <taxon>Campylobacter</taxon>
    </lineage>
</organism>
<evidence type="ECO:0000313" key="16">
    <source>
        <dbReference type="EMBL" id="EAK0453056.1"/>
    </source>
</evidence>
<dbReference type="PRINTS" id="PR01021">
    <property type="entry name" value="OMPADOMAIN"/>
</dbReference>
<evidence type="ECO:0000313" key="17">
    <source>
        <dbReference type="EMBL" id="EAK0468542.1"/>
    </source>
</evidence>
<proteinExistence type="predicted"/>
<dbReference type="InterPro" id="IPR011250">
    <property type="entry name" value="OMP/PagP_B-barrel"/>
</dbReference>
<evidence type="ECO:0000313" key="19">
    <source>
        <dbReference type="Proteomes" id="UP000557842"/>
    </source>
</evidence>
<evidence type="ECO:0000313" key="18">
    <source>
        <dbReference type="Proteomes" id="UP000535509"/>
    </source>
</evidence>
<dbReference type="Proteomes" id="UP000535509">
    <property type="component" value="Unassembled WGS sequence"/>
</dbReference>
<dbReference type="Gene3D" id="3.30.1330.60">
    <property type="entry name" value="OmpA-like domain"/>
    <property type="match status" value="1"/>
</dbReference>
<gene>
    <name evidence="16" type="ORF">AAH17_05225</name>
    <name evidence="17" type="ORF">AAH24_04040</name>
    <name evidence="14" type="ORF">BVH53_02235</name>
    <name evidence="15" type="ORF">CX802_01050</name>
</gene>
<dbReference type="InterPro" id="IPR027385">
    <property type="entry name" value="Beta-barrel_OMP"/>
</dbReference>
<dbReference type="EMBL" id="AABTCC010000002">
    <property type="protein sequence ID" value="EAI8858436.1"/>
    <property type="molecule type" value="Genomic_DNA"/>
</dbReference>
<keyword evidence="8 10" id="KW-0472">Membrane</keyword>
<feature type="compositionally biased region" description="Basic and acidic residues" evidence="11">
    <location>
        <begin position="329"/>
        <end position="345"/>
    </location>
</feature>
<dbReference type="GO" id="GO:0009279">
    <property type="term" value="C:cell outer membrane"/>
    <property type="evidence" value="ECO:0007669"/>
    <property type="project" value="UniProtKB-SubCell"/>
</dbReference>
<feature type="domain" description="OmpA-like" evidence="13">
    <location>
        <begin position="229"/>
        <end position="345"/>
    </location>
</feature>
<feature type="chain" id="PRO_5044621731" evidence="12">
    <location>
        <begin position="20"/>
        <end position="345"/>
    </location>
</feature>
<comment type="caution">
    <text evidence="17">The sequence shown here is derived from an EMBL/GenBank/DDBJ whole genome shotgun (WGS) entry which is preliminary data.</text>
</comment>
<dbReference type="InterPro" id="IPR006664">
    <property type="entry name" value="OMP_bac"/>
</dbReference>
<dbReference type="EMBL" id="AACCXM010000002">
    <property type="protein sequence ID" value="EAK0468542.1"/>
    <property type="molecule type" value="Genomic_DNA"/>
</dbReference>
<dbReference type="SUPFAM" id="SSF56925">
    <property type="entry name" value="OMPA-like"/>
    <property type="match status" value="1"/>
</dbReference>
<evidence type="ECO:0000313" key="15">
    <source>
        <dbReference type="EMBL" id="EAI8858436.1"/>
    </source>
</evidence>
<evidence type="ECO:0000256" key="8">
    <source>
        <dbReference type="ARBA" id="ARBA00023136"/>
    </source>
</evidence>
<dbReference type="GO" id="GO:0046930">
    <property type="term" value="C:pore complex"/>
    <property type="evidence" value="ECO:0007669"/>
    <property type="project" value="UniProtKB-KW"/>
</dbReference>
<dbReference type="InterPro" id="IPR050330">
    <property type="entry name" value="Bact_OuterMem_StrucFunc"/>
</dbReference>
<keyword evidence="7" id="KW-0626">Porin</keyword>
<dbReference type="InterPro" id="IPR028974">
    <property type="entry name" value="TSP_type-3_rpt"/>
</dbReference>
<dbReference type="SUPFAM" id="SSF103088">
    <property type="entry name" value="OmpA-like"/>
    <property type="match status" value="1"/>
</dbReference>
<dbReference type="Proteomes" id="UP000557842">
    <property type="component" value="Unassembled WGS sequence"/>
</dbReference>
<keyword evidence="4" id="KW-0812">Transmembrane</keyword>
<evidence type="ECO:0000256" key="6">
    <source>
        <dbReference type="ARBA" id="ARBA00023065"/>
    </source>
</evidence>
<keyword evidence="3" id="KW-1134">Transmembrane beta strand</keyword>
<dbReference type="GO" id="GO:0006811">
    <property type="term" value="P:monoatomic ion transport"/>
    <property type="evidence" value="ECO:0007669"/>
    <property type="project" value="UniProtKB-KW"/>
</dbReference>
<dbReference type="OMA" id="GVACYTV"/>
<evidence type="ECO:0000256" key="5">
    <source>
        <dbReference type="ARBA" id="ARBA00022729"/>
    </source>
</evidence>
<keyword evidence="5 12" id="KW-0732">Signal</keyword>
<evidence type="ECO:0000256" key="2">
    <source>
        <dbReference type="ARBA" id="ARBA00022448"/>
    </source>
</evidence>
<evidence type="ECO:0000256" key="1">
    <source>
        <dbReference type="ARBA" id="ARBA00004571"/>
    </source>
</evidence>
<name>A0A5L8QMU2_CAMFE</name>
<keyword evidence="18" id="KW-1185">Reference proteome</keyword>
<dbReference type="Gene3D" id="2.40.160.20">
    <property type="match status" value="1"/>
</dbReference>
<dbReference type="InterPro" id="IPR006665">
    <property type="entry name" value="OmpA-like"/>
</dbReference>
<dbReference type="AlphaFoldDB" id="A0A5L8QMU2"/>
<keyword evidence="6" id="KW-0406">Ion transport</keyword>
<dbReference type="RefSeq" id="WP_011731796.1">
    <property type="nucleotide sequence ID" value="NZ_AABUZP020000024.1"/>
</dbReference>
<evidence type="ECO:0000256" key="3">
    <source>
        <dbReference type="ARBA" id="ARBA00022452"/>
    </source>
</evidence>
<dbReference type="Pfam" id="PF00691">
    <property type="entry name" value="OmpA"/>
    <property type="match status" value="1"/>
</dbReference>
<dbReference type="EMBL" id="AABQDW010000002">
    <property type="protein sequence ID" value="EAI5407529.1"/>
    <property type="molecule type" value="Genomic_DNA"/>
</dbReference>
<protein>
    <submittedName>
        <fullName evidence="17">OmpA family protein</fullName>
    </submittedName>
</protein>
<dbReference type="SUPFAM" id="SSF103647">
    <property type="entry name" value="TSP type-3 repeat"/>
    <property type="match status" value="1"/>
</dbReference>
<evidence type="ECO:0000256" key="7">
    <source>
        <dbReference type="ARBA" id="ARBA00023114"/>
    </source>
</evidence>
<evidence type="ECO:0000256" key="9">
    <source>
        <dbReference type="ARBA" id="ARBA00023237"/>
    </source>
</evidence>
<keyword evidence="9" id="KW-0998">Cell outer membrane</keyword>
<comment type="subcellular location">
    <subcellularLocation>
        <location evidence="1">Cell outer membrane</location>
        <topology evidence="1">Multi-pass membrane protein</topology>
    </subcellularLocation>
</comment>
<feature type="region of interest" description="Disordered" evidence="11">
    <location>
        <begin position="323"/>
        <end position="345"/>
    </location>
</feature>
<dbReference type="PANTHER" id="PTHR30329:SF21">
    <property type="entry name" value="LIPOPROTEIN YIAD-RELATED"/>
    <property type="match status" value="1"/>
</dbReference>
<dbReference type="GO" id="GO:0015288">
    <property type="term" value="F:porin activity"/>
    <property type="evidence" value="ECO:0007669"/>
    <property type="project" value="UniProtKB-KW"/>
</dbReference>
<evidence type="ECO:0000256" key="11">
    <source>
        <dbReference type="SAM" id="MobiDB-lite"/>
    </source>
</evidence>
<keyword evidence="2" id="KW-0813">Transport</keyword>